<name>A0A5J4NCT5_9TREM</name>
<dbReference type="SUPFAM" id="SSF48403">
    <property type="entry name" value="Ankyrin repeat"/>
    <property type="match status" value="1"/>
</dbReference>
<dbReference type="Proteomes" id="UP000324629">
    <property type="component" value="Unassembled WGS sequence"/>
</dbReference>
<accession>A0A5J4NCT5</accession>
<dbReference type="AlphaFoldDB" id="A0A5J4NCT5"/>
<sequence>MQQTLLFITAAGQGQIKTIQWLCENGADPSIRNQLGERPADVARRYGQLAALDLLKSHHLSEKDEESWLERSALSDIPISYAEGEPEPGLLYDKEAAIGKFVENYFSKVQRMDVIVQ</sequence>
<dbReference type="InterPro" id="IPR036770">
    <property type="entry name" value="Ankyrin_rpt-contain_sf"/>
</dbReference>
<dbReference type="EMBL" id="QNGE01004262">
    <property type="protein sequence ID" value="KAA3673069.1"/>
    <property type="molecule type" value="Genomic_DNA"/>
</dbReference>
<reference evidence="1 2" key="1">
    <citation type="journal article" date="2019" name="Gigascience">
        <title>Whole-genome sequence of the oriental lung fluke Paragonimus westermani.</title>
        <authorList>
            <person name="Oey H."/>
            <person name="Zakrzewski M."/>
            <person name="Narain K."/>
            <person name="Devi K.R."/>
            <person name="Agatsuma T."/>
            <person name="Nawaratna S."/>
            <person name="Gobert G.N."/>
            <person name="Jones M.K."/>
            <person name="Ragan M.A."/>
            <person name="McManus D.P."/>
            <person name="Krause L."/>
        </authorList>
    </citation>
    <scope>NUCLEOTIDE SEQUENCE [LARGE SCALE GENOMIC DNA]</scope>
    <source>
        <strain evidence="1 2">IND2009</strain>
    </source>
</reference>
<proteinExistence type="predicted"/>
<dbReference type="Gene3D" id="1.25.40.20">
    <property type="entry name" value="Ankyrin repeat-containing domain"/>
    <property type="match status" value="1"/>
</dbReference>
<comment type="caution">
    <text evidence="1">The sequence shown here is derived from an EMBL/GenBank/DDBJ whole genome shotgun (WGS) entry which is preliminary data.</text>
</comment>
<keyword evidence="2" id="KW-1185">Reference proteome</keyword>
<gene>
    <name evidence="1" type="ORF">DEA37_0003386</name>
</gene>
<evidence type="ECO:0000313" key="1">
    <source>
        <dbReference type="EMBL" id="KAA3673069.1"/>
    </source>
</evidence>
<protein>
    <submittedName>
        <fullName evidence="1">Uncharacterized protein</fullName>
    </submittedName>
</protein>
<evidence type="ECO:0000313" key="2">
    <source>
        <dbReference type="Proteomes" id="UP000324629"/>
    </source>
</evidence>
<organism evidence="1 2">
    <name type="scientific">Paragonimus westermani</name>
    <dbReference type="NCBI Taxonomy" id="34504"/>
    <lineage>
        <taxon>Eukaryota</taxon>
        <taxon>Metazoa</taxon>
        <taxon>Spiralia</taxon>
        <taxon>Lophotrochozoa</taxon>
        <taxon>Platyhelminthes</taxon>
        <taxon>Trematoda</taxon>
        <taxon>Digenea</taxon>
        <taxon>Plagiorchiida</taxon>
        <taxon>Troglotremata</taxon>
        <taxon>Troglotrematidae</taxon>
        <taxon>Paragonimus</taxon>
    </lineage>
</organism>